<feature type="domain" description="Ketopantoate reductase C-terminal" evidence="5">
    <location>
        <begin position="202"/>
        <end position="300"/>
    </location>
</feature>
<dbReference type="InterPro" id="IPR008927">
    <property type="entry name" value="6-PGluconate_DH-like_C_sf"/>
</dbReference>
<organism evidence="6 7">
    <name type="scientific">Pseudonocardia nematodicida</name>
    <dbReference type="NCBI Taxonomy" id="1206997"/>
    <lineage>
        <taxon>Bacteria</taxon>
        <taxon>Bacillati</taxon>
        <taxon>Actinomycetota</taxon>
        <taxon>Actinomycetes</taxon>
        <taxon>Pseudonocardiales</taxon>
        <taxon>Pseudonocardiaceae</taxon>
        <taxon>Pseudonocardia</taxon>
    </lineage>
</organism>
<evidence type="ECO:0000256" key="3">
    <source>
        <dbReference type="ARBA" id="ARBA00023002"/>
    </source>
</evidence>
<evidence type="ECO:0000256" key="2">
    <source>
        <dbReference type="ARBA" id="ARBA00022857"/>
    </source>
</evidence>
<dbReference type="InterPro" id="IPR036291">
    <property type="entry name" value="NAD(P)-bd_dom_sf"/>
</dbReference>
<proteinExistence type="inferred from homology"/>
<dbReference type="RefSeq" id="WP_349301984.1">
    <property type="nucleotide sequence ID" value="NZ_JBEDNQ010000019.1"/>
</dbReference>
<evidence type="ECO:0000259" key="5">
    <source>
        <dbReference type="Pfam" id="PF08546"/>
    </source>
</evidence>
<evidence type="ECO:0000313" key="7">
    <source>
        <dbReference type="Proteomes" id="UP001494902"/>
    </source>
</evidence>
<evidence type="ECO:0000259" key="4">
    <source>
        <dbReference type="Pfam" id="PF02558"/>
    </source>
</evidence>
<dbReference type="Proteomes" id="UP001494902">
    <property type="component" value="Unassembled WGS sequence"/>
</dbReference>
<reference evidence="6 7" key="1">
    <citation type="submission" date="2024-03" db="EMBL/GenBank/DDBJ databases">
        <title>Draft genome sequence of Pseudonocardia nematodicida JCM 31783.</title>
        <authorList>
            <person name="Butdee W."/>
            <person name="Duangmal K."/>
        </authorList>
    </citation>
    <scope>NUCLEOTIDE SEQUENCE [LARGE SCALE GENOMIC DNA]</scope>
    <source>
        <strain evidence="6 7">JCM 31783</strain>
    </source>
</reference>
<keyword evidence="3" id="KW-0560">Oxidoreductase</keyword>
<dbReference type="Gene3D" id="3.40.50.720">
    <property type="entry name" value="NAD(P)-binding Rossmann-like Domain"/>
    <property type="match status" value="1"/>
</dbReference>
<evidence type="ECO:0000256" key="1">
    <source>
        <dbReference type="ARBA" id="ARBA00007870"/>
    </source>
</evidence>
<dbReference type="InterPro" id="IPR013752">
    <property type="entry name" value="KPA_reductase"/>
</dbReference>
<dbReference type="Pfam" id="PF02558">
    <property type="entry name" value="ApbA"/>
    <property type="match status" value="1"/>
</dbReference>
<dbReference type="SUPFAM" id="SSF51735">
    <property type="entry name" value="NAD(P)-binding Rossmann-fold domains"/>
    <property type="match status" value="1"/>
</dbReference>
<dbReference type="PANTHER" id="PTHR43765">
    <property type="entry name" value="2-DEHYDROPANTOATE 2-REDUCTASE-RELATED"/>
    <property type="match status" value="1"/>
</dbReference>
<feature type="domain" description="Ketopantoate reductase N-terminal" evidence="4">
    <location>
        <begin position="4"/>
        <end position="138"/>
    </location>
</feature>
<dbReference type="PANTHER" id="PTHR43765:SF2">
    <property type="entry name" value="2-DEHYDROPANTOATE 2-REDUCTASE"/>
    <property type="match status" value="1"/>
</dbReference>
<comment type="similarity">
    <text evidence="1">Belongs to the ketopantoate reductase family.</text>
</comment>
<keyword evidence="2" id="KW-0521">NADP</keyword>
<dbReference type="SUPFAM" id="SSF48179">
    <property type="entry name" value="6-phosphogluconate dehydrogenase C-terminal domain-like"/>
    <property type="match status" value="1"/>
</dbReference>
<dbReference type="InterPro" id="IPR013328">
    <property type="entry name" value="6PGD_dom2"/>
</dbReference>
<comment type="caution">
    <text evidence="6">The sequence shown here is derived from an EMBL/GenBank/DDBJ whole genome shotgun (WGS) entry which is preliminary data.</text>
</comment>
<keyword evidence="7" id="KW-1185">Reference proteome</keyword>
<gene>
    <name evidence="6" type="ORF">WIS52_30985</name>
</gene>
<evidence type="ECO:0000313" key="6">
    <source>
        <dbReference type="EMBL" id="MEQ3554912.1"/>
    </source>
</evidence>
<name>A0ABV1KKD3_9PSEU</name>
<protein>
    <submittedName>
        <fullName evidence="6">2-dehydropantoate 2-reductase N-terminal domain-containing protein</fullName>
    </submittedName>
</protein>
<dbReference type="Gene3D" id="1.10.1040.10">
    <property type="entry name" value="N-(1-d-carboxylethyl)-l-norvaline Dehydrogenase, domain 2"/>
    <property type="match status" value="1"/>
</dbReference>
<sequence length="322" mass="32809">MRYVVIGAGAVGGTIGGLLHEAQRDVVLVARGAHLEAIRSAGLRLDDPDRSRTLAVPAVAAVSEVDWRPDDVALLAVKSQDTGPVVESLAAVAPPGITVVCAQNGVANERTAARRFERVQAMLVILPVEHYEPGVVIASSVPVPGVLDVGTHPCGADATSTAIAADLSAAGFSSRADQAVMDAKYGKLLTNLGNAADAACGADDPRFAELVRAATGEGEAVLAAAGITARSGDDDRVRREGIITERPVGGRGRGGSSSWQSLRRGSGSIEARYLNGEIVALGAAHGVPAPVNAELLRVAEEMAAAGEQPGTRSAADLLAAAR</sequence>
<dbReference type="InterPro" id="IPR013332">
    <property type="entry name" value="KPR_N"/>
</dbReference>
<accession>A0ABV1KKD3</accession>
<dbReference type="Pfam" id="PF08546">
    <property type="entry name" value="ApbA_C"/>
    <property type="match status" value="1"/>
</dbReference>
<dbReference type="EMBL" id="JBEDNQ010000019">
    <property type="protein sequence ID" value="MEQ3554912.1"/>
    <property type="molecule type" value="Genomic_DNA"/>
</dbReference>
<dbReference type="InterPro" id="IPR050838">
    <property type="entry name" value="Ketopantoate_reductase"/>
</dbReference>